<proteinExistence type="predicted"/>
<reference evidence="8" key="3">
    <citation type="submission" date="2025-09" db="UniProtKB">
        <authorList>
            <consortium name="Ensembl"/>
        </authorList>
    </citation>
    <scope>IDENTIFICATION</scope>
</reference>
<dbReference type="InterPro" id="IPR009057">
    <property type="entry name" value="Homeodomain-like_sf"/>
</dbReference>
<sequence>MEGWQEKRSMQTMNLRSVFTAEQQRILERYYENGMTNQSKSCFQLILQCAQETKLDFSVVRTWVGNKRRKLASKVDQNGQSVAHSFANHSVAGSAGGLLTGSVLSAELAAARSAQRGPSIAHLLPPASCPSSSSSPSSVSPLSSSSGGNNNNNNDVIVTGMFSLGRGSGRPNGPSHNRTTSKDLPSHSESEVPLHPRTSIHANNSPLHSKVATLPLKAPHLQTCSAPMYSQIRKPYLPRDPAGIPRGWVKQYGMTQHQSWPSSSQPPPMSGPATPAAAPPSIPSCSVDTSVRIQQVFTLAEIADAHQRPAAGTSKDRSDRKPRPSDPSETFSIAMETGDADDEYSREEELANMGAQMQIGRDQNSSSNSAQGSSIGVMSLGTSRTFWTEGKRKSLSLRNQNSISLNTSSSDLFGEKGCQTQNSFLIGSGLRGNFPFRLLQQSSPPRLPNSKVPGNSSALWLVSNSRKRTLQDRTQFSDKDLYTLKRYWDNGMTSLGSVCREKISAASTELSVDSEIIKTWIGNRRRKYRLMGIDIPPPKGGPAIFSKQASTEVPSPLTPEGLDPTSPEATDGLEPNDQVSICLSDDEVSDHPVGEEANEETDNPSPAKNVKIEIIEDDDECDGDDDVVMTSDMEQMHNLLEFKHEEVQYLENELENQKQRYFELERFTRSLLSAMKSNDKEKQQELLASLPQHISENWDTSPEREAEPEQVRGQAEPSVSEEVRGDASQPS</sequence>
<dbReference type="Proteomes" id="UP000694580">
    <property type="component" value="Chromosome 18"/>
</dbReference>
<dbReference type="PANTHER" id="PTHR11636:SF89">
    <property type="entry name" value="POU DOMAIN PROTEIN 2, ISOFORM B-RELATED"/>
    <property type="match status" value="1"/>
</dbReference>
<dbReference type="PROSITE" id="PS50071">
    <property type="entry name" value="HOMEOBOX_2"/>
    <property type="match status" value="2"/>
</dbReference>
<dbReference type="Ensembl" id="ENSDCDT00010046066.1">
    <property type="protein sequence ID" value="ENSDCDP00010036617.1"/>
    <property type="gene ID" value="ENSDCDG00010023967.1"/>
</dbReference>
<dbReference type="AlphaFoldDB" id="A0AAY4CTQ0"/>
<evidence type="ECO:0000256" key="4">
    <source>
        <dbReference type="PROSITE-ProRule" id="PRU00108"/>
    </source>
</evidence>
<feature type="compositionally biased region" description="Basic and acidic residues" evidence="6">
    <location>
        <begin position="180"/>
        <end position="194"/>
    </location>
</feature>
<feature type="region of interest" description="Disordered" evidence="6">
    <location>
        <begin position="304"/>
        <end position="345"/>
    </location>
</feature>
<organism evidence="8 9">
    <name type="scientific">Denticeps clupeoides</name>
    <name type="common">denticle herring</name>
    <dbReference type="NCBI Taxonomy" id="299321"/>
    <lineage>
        <taxon>Eukaryota</taxon>
        <taxon>Metazoa</taxon>
        <taxon>Chordata</taxon>
        <taxon>Craniata</taxon>
        <taxon>Vertebrata</taxon>
        <taxon>Euteleostomi</taxon>
        <taxon>Actinopterygii</taxon>
        <taxon>Neopterygii</taxon>
        <taxon>Teleostei</taxon>
        <taxon>Clupei</taxon>
        <taxon>Clupeiformes</taxon>
        <taxon>Denticipitoidei</taxon>
        <taxon>Denticipitidae</taxon>
        <taxon>Denticeps</taxon>
    </lineage>
</organism>
<dbReference type="GeneID" id="114768608"/>
<feature type="DNA-binding region" description="Homeobox" evidence="4">
    <location>
        <begin position="469"/>
        <end position="532"/>
    </location>
</feature>
<dbReference type="InterPro" id="IPR050255">
    <property type="entry name" value="POU_domain_TF"/>
</dbReference>
<feature type="DNA-binding region" description="Homeobox" evidence="4">
    <location>
        <begin position="12"/>
        <end position="75"/>
    </location>
</feature>
<evidence type="ECO:0000313" key="9">
    <source>
        <dbReference type="Proteomes" id="UP000694580"/>
    </source>
</evidence>
<dbReference type="GO" id="GO:0000981">
    <property type="term" value="F:DNA-binding transcription factor activity, RNA polymerase II-specific"/>
    <property type="evidence" value="ECO:0007669"/>
    <property type="project" value="TreeGrafter"/>
</dbReference>
<feature type="domain" description="Homeobox" evidence="7">
    <location>
        <begin position="10"/>
        <end position="74"/>
    </location>
</feature>
<feature type="compositionally biased region" description="Basic and acidic residues" evidence="6">
    <location>
        <begin position="314"/>
        <end position="326"/>
    </location>
</feature>
<evidence type="ECO:0000256" key="5">
    <source>
        <dbReference type="SAM" id="Coils"/>
    </source>
</evidence>
<reference evidence="8 9" key="1">
    <citation type="submission" date="2020-06" db="EMBL/GenBank/DDBJ databases">
        <authorList>
            <consortium name="Wellcome Sanger Institute Data Sharing"/>
        </authorList>
    </citation>
    <scope>NUCLEOTIDE SEQUENCE [LARGE SCALE GENOMIC DNA]</scope>
</reference>
<feature type="coiled-coil region" evidence="5">
    <location>
        <begin position="633"/>
        <end position="667"/>
    </location>
</feature>
<dbReference type="InterPro" id="IPR001356">
    <property type="entry name" value="HD"/>
</dbReference>
<evidence type="ECO:0000256" key="6">
    <source>
        <dbReference type="SAM" id="MobiDB-lite"/>
    </source>
</evidence>
<feature type="region of interest" description="Disordered" evidence="6">
    <location>
        <begin position="254"/>
        <end position="283"/>
    </location>
</feature>
<dbReference type="CDD" id="cd00086">
    <property type="entry name" value="homeodomain"/>
    <property type="match status" value="1"/>
</dbReference>
<gene>
    <name evidence="8" type="primary">HDX</name>
</gene>
<evidence type="ECO:0000313" key="8">
    <source>
        <dbReference type="Ensembl" id="ENSDCDP00010036617.1"/>
    </source>
</evidence>
<dbReference type="GeneTree" id="ENSGT00390000008591"/>
<feature type="domain" description="Homeobox" evidence="7">
    <location>
        <begin position="467"/>
        <end position="531"/>
    </location>
</feature>
<dbReference type="GO" id="GO:0000978">
    <property type="term" value="F:RNA polymerase II cis-regulatory region sequence-specific DNA binding"/>
    <property type="evidence" value="ECO:0007669"/>
    <property type="project" value="TreeGrafter"/>
</dbReference>
<dbReference type="PANTHER" id="PTHR11636">
    <property type="entry name" value="POU DOMAIN"/>
    <property type="match status" value="1"/>
</dbReference>
<keyword evidence="2 4" id="KW-0371">Homeobox</keyword>
<accession>A0AAY4CTQ0</accession>
<feature type="region of interest" description="Disordered" evidence="6">
    <location>
        <begin position="675"/>
        <end position="731"/>
    </location>
</feature>
<feature type="region of interest" description="Disordered" evidence="6">
    <location>
        <begin position="587"/>
        <end position="606"/>
    </location>
</feature>
<feature type="region of interest" description="Disordered" evidence="6">
    <location>
        <begin position="121"/>
        <end position="204"/>
    </location>
</feature>
<evidence type="ECO:0000259" key="7">
    <source>
        <dbReference type="PROSITE" id="PS50071"/>
    </source>
</evidence>
<comment type="subcellular location">
    <subcellularLocation>
        <location evidence="4">Nucleus</location>
    </subcellularLocation>
</comment>
<feature type="compositionally biased region" description="Low complexity" evidence="6">
    <location>
        <begin position="123"/>
        <end position="154"/>
    </location>
</feature>
<reference evidence="8" key="2">
    <citation type="submission" date="2025-08" db="UniProtKB">
        <authorList>
            <consortium name="Ensembl"/>
        </authorList>
    </citation>
    <scope>IDENTIFICATION</scope>
</reference>
<dbReference type="SMART" id="SM00389">
    <property type="entry name" value="HOX"/>
    <property type="match status" value="2"/>
</dbReference>
<evidence type="ECO:0000256" key="1">
    <source>
        <dbReference type="ARBA" id="ARBA00023125"/>
    </source>
</evidence>
<dbReference type="SUPFAM" id="SSF46689">
    <property type="entry name" value="Homeodomain-like"/>
    <property type="match status" value="2"/>
</dbReference>
<feature type="compositionally biased region" description="Basic and acidic residues" evidence="6">
    <location>
        <begin position="701"/>
        <end position="710"/>
    </location>
</feature>
<evidence type="ECO:0000256" key="2">
    <source>
        <dbReference type="ARBA" id="ARBA00023155"/>
    </source>
</evidence>
<dbReference type="Gene3D" id="1.10.10.60">
    <property type="entry name" value="Homeodomain-like"/>
    <property type="match status" value="2"/>
</dbReference>
<name>A0AAY4CTQ0_9TELE</name>
<dbReference type="RefSeq" id="XP_028816799.1">
    <property type="nucleotide sequence ID" value="XM_028960966.1"/>
</dbReference>
<feature type="region of interest" description="Disordered" evidence="6">
    <location>
        <begin position="539"/>
        <end position="577"/>
    </location>
</feature>
<keyword evidence="3 4" id="KW-0539">Nucleus</keyword>
<protein>
    <recommendedName>
        <fullName evidence="7">Homeobox domain-containing protein</fullName>
    </recommendedName>
</protein>
<keyword evidence="1 4" id="KW-0238">DNA-binding</keyword>
<dbReference type="GO" id="GO:0005634">
    <property type="term" value="C:nucleus"/>
    <property type="evidence" value="ECO:0007669"/>
    <property type="project" value="UniProtKB-SubCell"/>
</dbReference>
<keyword evidence="5" id="KW-0175">Coiled coil</keyword>
<keyword evidence="9" id="KW-1185">Reference proteome</keyword>
<evidence type="ECO:0000256" key="3">
    <source>
        <dbReference type="ARBA" id="ARBA00023242"/>
    </source>
</evidence>